<dbReference type="Gene3D" id="3.80.10.10">
    <property type="entry name" value="Ribonuclease Inhibitor"/>
    <property type="match status" value="1"/>
</dbReference>
<accession>A0A8D8KYW6</accession>
<proteinExistence type="predicted"/>
<dbReference type="EMBL" id="HBUE01346396">
    <property type="protein sequence ID" value="CAG6600979.1"/>
    <property type="molecule type" value="Transcribed_RNA"/>
</dbReference>
<name>A0A8D8KYW6_CULPI</name>
<reference evidence="1" key="1">
    <citation type="submission" date="2021-05" db="EMBL/GenBank/DDBJ databases">
        <authorList>
            <person name="Alioto T."/>
            <person name="Alioto T."/>
            <person name="Gomez Garrido J."/>
        </authorList>
    </citation>
    <scope>NUCLEOTIDE SEQUENCE</scope>
</reference>
<dbReference type="EMBL" id="HBUE01346398">
    <property type="protein sequence ID" value="CAG6600981.1"/>
    <property type="molecule type" value="Transcribed_RNA"/>
</dbReference>
<sequence>MPKLEEICLTSSSNASLDFAELKNPKLTQFKLNDSRPVASSLFRYLDNSPEITDICFNDCEFSSWFEVFAVLELFCHTLQRLELQSLRLDGTDRLSEYFDSLRYLKLGDCKIDKTLLMTFISLCPRLEEVHLDCFSDVDDDVVLLLCQKLKHLKILTLDSYYITDSSADYIVKHCHTLKQLFIRSYKLTNDGKEKLKSLKNVRLNVK</sequence>
<evidence type="ECO:0000313" key="1">
    <source>
        <dbReference type="EMBL" id="CAG6600974.1"/>
    </source>
</evidence>
<dbReference type="EMBL" id="HBUE01346393">
    <property type="protein sequence ID" value="CAG6600974.1"/>
    <property type="molecule type" value="Transcribed_RNA"/>
</dbReference>
<dbReference type="AlphaFoldDB" id="A0A8D8KYW6"/>
<dbReference type="EMBL" id="HBUE01239403">
    <property type="protein sequence ID" value="CAG6548750.1"/>
    <property type="molecule type" value="Transcribed_RNA"/>
</dbReference>
<dbReference type="EMBL" id="HBUE01239400">
    <property type="protein sequence ID" value="CAG6548745.1"/>
    <property type="molecule type" value="Transcribed_RNA"/>
</dbReference>
<dbReference type="SUPFAM" id="SSF52047">
    <property type="entry name" value="RNI-like"/>
    <property type="match status" value="1"/>
</dbReference>
<dbReference type="InterPro" id="IPR032675">
    <property type="entry name" value="LRR_dom_sf"/>
</dbReference>
<dbReference type="EMBL" id="HBUE01239405">
    <property type="protein sequence ID" value="CAG6548752.1"/>
    <property type="molecule type" value="Transcribed_RNA"/>
</dbReference>
<protein>
    <submittedName>
        <fullName evidence="1">(northern house mosquito) hypothetical protein</fullName>
    </submittedName>
</protein>
<organism evidence="1">
    <name type="scientific">Culex pipiens</name>
    <name type="common">House mosquito</name>
    <dbReference type="NCBI Taxonomy" id="7175"/>
    <lineage>
        <taxon>Eukaryota</taxon>
        <taxon>Metazoa</taxon>
        <taxon>Ecdysozoa</taxon>
        <taxon>Arthropoda</taxon>
        <taxon>Hexapoda</taxon>
        <taxon>Insecta</taxon>
        <taxon>Pterygota</taxon>
        <taxon>Neoptera</taxon>
        <taxon>Endopterygota</taxon>
        <taxon>Diptera</taxon>
        <taxon>Nematocera</taxon>
        <taxon>Culicoidea</taxon>
        <taxon>Culicidae</taxon>
        <taxon>Culicinae</taxon>
        <taxon>Culicini</taxon>
        <taxon>Culex</taxon>
        <taxon>Culex</taxon>
    </lineage>
</organism>